<protein>
    <recommendedName>
        <fullName evidence="4">Secreted protein</fullName>
    </recommendedName>
</protein>
<sequence>MWSFFLLVTQSLLRFLRFSLPLFSFHHLILTHTYTKPHLPLLQSKREELVSCCGEASLVSSSSSSLSVLISVKNLTNERQKFGKLERRKKKMKNYRVLH</sequence>
<evidence type="ECO:0008006" key="4">
    <source>
        <dbReference type="Google" id="ProtNLM"/>
    </source>
</evidence>
<name>A0A922IVB8_CARIL</name>
<organism evidence="2 3">
    <name type="scientific">Carya illinoinensis</name>
    <name type="common">Pecan</name>
    <dbReference type="NCBI Taxonomy" id="32201"/>
    <lineage>
        <taxon>Eukaryota</taxon>
        <taxon>Viridiplantae</taxon>
        <taxon>Streptophyta</taxon>
        <taxon>Embryophyta</taxon>
        <taxon>Tracheophyta</taxon>
        <taxon>Spermatophyta</taxon>
        <taxon>Magnoliopsida</taxon>
        <taxon>eudicotyledons</taxon>
        <taxon>Gunneridae</taxon>
        <taxon>Pentapetalae</taxon>
        <taxon>rosids</taxon>
        <taxon>fabids</taxon>
        <taxon>Fagales</taxon>
        <taxon>Juglandaceae</taxon>
        <taxon>Carya</taxon>
    </lineage>
</organism>
<evidence type="ECO:0000313" key="2">
    <source>
        <dbReference type="EMBL" id="KAG6683288.1"/>
    </source>
</evidence>
<dbReference type="EMBL" id="CM031836">
    <property type="protein sequence ID" value="KAG6683288.1"/>
    <property type="molecule type" value="Genomic_DNA"/>
</dbReference>
<gene>
    <name evidence="2" type="ORF">I3842_12G005300</name>
</gene>
<feature type="signal peptide" evidence="1">
    <location>
        <begin position="1"/>
        <end position="21"/>
    </location>
</feature>
<evidence type="ECO:0000313" key="3">
    <source>
        <dbReference type="Proteomes" id="UP000811246"/>
    </source>
</evidence>
<reference evidence="2" key="1">
    <citation type="submission" date="2021-01" db="EMBL/GenBank/DDBJ databases">
        <authorList>
            <person name="Lovell J.T."/>
            <person name="Bentley N."/>
            <person name="Bhattarai G."/>
            <person name="Jenkins J.W."/>
            <person name="Sreedasyam A."/>
            <person name="Alarcon Y."/>
            <person name="Bock C."/>
            <person name="Boston L."/>
            <person name="Carlson J."/>
            <person name="Cervantes K."/>
            <person name="Clermont K."/>
            <person name="Krom N."/>
            <person name="Kubenka K."/>
            <person name="Mamidi S."/>
            <person name="Mattison C."/>
            <person name="Monteros M."/>
            <person name="Pisani C."/>
            <person name="Plott C."/>
            <person name="Rajasekar S."/>
            <person name="Rhein H.S."/>
            <person name="Rohla C."/>
            <person name="Song M."/>
            <person name="Hilaire R.S."/>
            <person name="Shu S."/>
            <person name="Wells L."/>
            <person name="Wang X."/>
            <person name="Webber J."/>
            <person name="Heerema R.J."/>
            <person name="Klein P."/>
            <person name="Conner P."/>
            <person name="Grauke L."/>
            <person name="Grimwood J."/>
            <person name="Schmutz J."/>
            <person name="Randall J.J."/>
        </authorList>
    </citation>
    <scope>NUCLEOTIDE SEQUENCE</scope>
    <source>
        <tissue evidence="2">Leaf</tissue>
    </source>
</reference>
<keyword evidence="1" id="KW-0732">Signal</keyword>
<proteinExistence type="predicted"/>
<feature type="chain" id="PRO_5037931416" description="Secreted protein" evidence="1">
    <location>
        <begin position="22"/>
        <end position="99"/>
    </location>
</feature>
<comment type="caution">
    <text evidence="2">The sequence shown here is derived from an EMBL/GenBank/DDBJ whole genome shotgun (WGS) entry which is preliminary data.</text>
</comment>
<dbReference type="AlphaFoldDB" id="A0A922IVB8"/>
<evidence type="ECO:0000256" key="1">
    <source>
        <dbReference type="SAM" id="SignalP"/>
    </source>
</evidence>
<dbReference type="Proteomes" id="UP000811246">
    <property type="component" value="Chromosome 12"/>
</dbReference>
<accession>A0A922IVB8</accession>